<dbReference type="InterPro" id="IPR008928">
    <property type="entry name" value="6-hairpin_glycosidase_sf"/>
</dbReference>
<comment type="caution">
    <text evidence="1">The sequence shown here is derived from an EMBL/GenBank/DDBJ whole genome shotgun (WGS) entry which is preliminary data.</text>
</comment>
<name>A0A841SQY9_9BACL</name>
<reference evidence="1 2" key="1">
    <citation type="submission" date="2020-08" db="EMBL/GenBank/DDBJ databases">
        <title>Cohnella phylogeny.</title>
        <authorList>
            <person name="Dunlap C."/>
        </authorList>
    </citation>
    <scope>NUCLEOTIDE SEQUENCE [LARGE SCALE GENOMIC DNA]</scope>
    <source>
        <strain evidence="1 2">DSM 25241</strain>
    </source>
</reference>
<accession>A0A841SQY9</accession>
<gene>
    <name evidence="1" type="ORF">H7B67_11950</name>
</gene>
<proteinExistence type="predicted"/>
<evidence type="ECO:0000313" key="1">
    <source>
        <dbReference type="EMBL" id="MBB6634823.1"/>
    </source>
</evidence>
<dbReference type="SUPFAM" id="SSF48208">
    <property type="entry name" value="Six-hairpin glycosidases"/>
    <property type="match status" value="1"/>
</dbReference>
<dbReference type="EMBL" id="JACJVQ010000008">
    <property type="protein sequence ID" value="MBB6634823.1"/>
    <property type="molecule type" value="Genomic_DNA"/>
</dbReference>
<protein>
    <submittedName>
        <fullName evidence="1">Uncharacterized protein</fullName>
    </submittedName>
</protein>
<sequence>MESISPRVIAVVKPYFDSRLRRSDETGDRSILDDELGSRASCCTTAAAAAFYVWEGRRNRSEASLDIARALAEDVRRRQLPSGGFGQPFYVRKGEPDVVDIAEVGASADSLFHLYSCAGSEAAREALIRSADYLLTQVSPRNPAVILKRPDDDFDVLNGDMYAAHAFGRAYAASGRTVYLEKVRQIVAHLADRFGRNEAGWWPYIENWDGSVFMGNSVAYQATILELAHGLLPLLEEPLRERWNEVSKEAMATMLDAMKEPPSDATEAPWWARDWSKSGEIDKAFWVSGDPEVQRMAMNRLNETVRLLEERGIAAFAPVIENDVPDRTPVTTTYRKVAGFAGTIANMALTEERSRT</sequence>
<dbReference type="Proteomes" id="UP000535838">
    <property type="component" value="Unassembled WGS sequence"/>
</dbReference>
<keyword evidence="2" id="KW-1185">Reference proteome</keyword>
<dbReference type="GO" id="GO:0005975">
    <property type="term" value="P:carbohydrate metabolic process"/>
    <property type="evidence" value="ECO:0007669"/>
    <property type="project" value="InterPro"/>
</dbReference>
<organism evidence="1 2">
    <name type="scientific">Cohnella thailandensis</name>
    <dbReference type="NCBI Taxonomy" id="557557"/>
    <lineage>
        <taxon>Bacteria</taxon>
        <taxon>Bacillati</taxon>
        <taxon>Bacillota</taxon>
        <taxon>Bacilli</taxon>
        <taxon>Bacillales</taxon>
        <taxon>Paenibacillaceae</taxon>
        <taxon>Cohnella</taxon>
    </lineage>
</organism>
<evidence type="ECO:0000313" key="2">
    <source>
        <dbReference type="Proteomes" id="UP000535838"/>
    </source>
</evidence>
<dbReference type="AlphaFoldDB" id="A0A841SQY9"/>